<evidence type="ECO:0000313" key="3">
    <source>
        <dbReference type="Proteomes" id="UP001356427"/>
    </source>
</evidence>
<feature type="compositionally biased region" description="Basic and acidic residues" evidence="1">
    <location>
        <begin position="1"/>
        <end position="12"/>
    </location>
</feature>
<feature type="region of interest" description="Disordered" evidence="1">
    <location>
        <begin position="1"/>
        <end position="36"/>
    </location>
</feature>
<gene>
    <name evidence="2" type="ORF">J4Q44_G00073010</name>
</gene>
<evidence type="ECO:0000256" key="1">
    <source>
        <dbReference type="SAM" id="MobiDB-lite"/>
    </source>
</evidence>
<sequence>MSLHQQRREGRRSTHQSSHPQAPTQSTPTLQFPPIYRLPRPHQRHLKAGPTHTIHRGALFSSQVIMVTTMDMSSSIALGQVMDIVTNTAPAMDTVMGTHMPLKPLVTGIQWLNIYILNIPTSVHCLCLSVPPRVSQQTCQSHCQDL</sequence>
<protein>
    <submittedName>
        <fullName evidence="2">Uncharacterized protein</fullName>
    </submittedName>
</protein>
<evidence type="ECO:0000313" key="2">
    <source>
        <dbReference type="EMBL" id="KAK6322509.1"/>
    </source>
</evidence>
<accession>A0AAN8M5B3</accession>
<comment type="caution">
    <text evidence="2">The sequence shown here is derived from an EMBL/GenBank/DDBJ whole genome shotgun (WGS) entry which is preliminary data.</text>
</comment>
<dbReference type="Proteomes" id="UP001356427">
    <property type="component" value="Unassembled WGS sequence"/>
</dbReference>
<reference evidence="2 3" key="1">
    <citation type="submission" date="2021-04" db="EMBL/GenBank/DDBJ databases">
        <authorList>
            <person name="De Guttry C."/>
            <person name="Zahm M."/>
            <person name="Klopp C."/>
            <person name="Cabau C."/>
            <person name="Louis A."/>
            <person name="Berthelot C."/>
            <person name="Parey E."/>
            <person name="Roest Crollius H."/>
            <person name="Montfort J."/>
            <person name="Robinson-Rechavi M."/>
            <person name="Bucao C."/>
            <person name="Bouchez O."/>
            <person name="Gislard M."/>
            <person name="Lluch J."/>
            <person name="Milhes M."/>
            <person name="Lampietro C."/>
            <person name="Lopez Roques C."/>
            <person name="Donnadieu C."/>
            <person name="Braasch I."/>
            <person name="Desvignes T."/>
            <person name="Postlethwait J."/>
            <person name="Bobe J."/>
            <person name="Wedekind C."/>
            <person name="Guiguen Y."/>
        </authorList>
    </citation>
    <scope>NUCLEOTIDE SEQUENCE [LARGE SCALE GENOMIC DNA]</scope>
    <source>
        <strain evidence="2">Cs_M1</strain>
        <tissue evidence="2">Blood</tissue>
    </source>
</reference>
<organism evidence="2 3">
    <name type="scientific">Coregonus suidteri</name>
    <dbReference type="NCBI Taxonomy" id="861788"/>
    <lineage>
        <taxon>Eukaryota</taxon>
        <taxon>Metazoa</taxon>
        <taxon>Chordata</taxon>
        <taxon>Craniata</taxon>
        <taxon>Vertebrata</taxon>
        <taxon>Euteleostomi</taxon>
        <taxon>Actinopterygii</taxon>
        <taxon>Neopterygii</taxon>
        <taxon>Teleostei</taxon>
        <taxon>Protacanthopterygii</taxon>
        <taxon>Salmoniformes</taxon>
        <taxon>Salmonidae</taxon>
        <taxon>Coregoninae</taxon>
        <taxon>Coregonus</taxon>
    </lineage>
</organism>
<keyword evidence="3" id="KW-1185">Reference proteome</keyword>
<dbReference type="AlphaFoldDB" id="A0AAN8M5B3"/>
<dbReference type="EMBL" id="JAGTTL010000005">
    <property type="protein sequence ID" value="KAK6322509.1"/>
    <property type="molecule type" value="Genomic_DNA"/>
</dbReference>
<feature type="compositionally biased region" description="Polar residues" evidence="1">
    <location>
        <begin position="15"/>
        <end position="30"/>
    </location>
</feature>
<name>A0AAN8M5B3_9TELE</name>
<proteinExistence type="predicted"/>